<sequence>MPMRSVSRQSRAELRRRLSSSAESPSPPRHHLPCEGFSGKRGLIGARRRRFYSLPYSVLGAEFLLLRRWLRCGEGKTAKAIGGSFRARGH</sequence>
<protein>
    <submittedName>
        <fullName evidence="2 3">Uncharacterized protein</fullName>
    </submittedName>
</protein>
<evidence type="ECO:0000256" key="1">
    <source>
        <dbReference type="SAM" id="MobiDB-lite"/>
    </source>
</evidence>
<dbReference type="Proteomes" id="UP000008810">
    <property type="component" value="Chromosome 1"/>
</dbReference>
<dbReference type="AlphaFoldDB" id="A0A0Q3K199"/>
<reference evidence="2" key="2">
    <citation type="submission" date="2017-06" db="EMBL/GenBank/DDBJ databases">
        <title>WGS assembly of Brachypodium distachyon.</title>
        <authorList>
            <consortium name="The International Brachypodium Initiative"/>
            <person name="Lucas S."/>
            <person name="Harmon-Smith M."/>
            <person name="Lail K."/>
            <person name="Tice H."/>
            <person name="Grimwood J."/>
            <person name="Bruce D."/>
            <person name="Barry K."/>
            <person name="Shu S."/>
            <person name="Lindquist E."/>
            <person name="Wang M."/>
            <person name="Pitluck S."/>
            <person name="Vogel J.P."/>
            <person name="Garvin D.F."/>
            <person name="Mockler T.C."/>
            <person name="Schmutz J."/>
            <person name="Rokhsar D."/>
            <person name="Bevan M.W."/>
        </authorList>
    </citation>
    <scope>NUCLEOTIDE SEQUENCE</scope>
    <source>
        <strain evidence="2">Bd21</strain>
    </source>
</reference>
<dbReference type="EMBL" id="CM000880">
    <property type="protein sequence ID" value="KQK17972.1"/>
    <property type="molecule type" value="Genomic_DNA"/>
</dbReference>
<name>A0A0Q3K199_BRADI</name>
<reference evidence="3" key="3">
    <citation type="submission" date="2018-08" db="UniProtKB">
        <authorList>
            <consortium name="EnsemblPlants"/>
        </authorList>
    </citation>
    <scope>IDENTIFICATION</scope>
    <source>
        <strain evidence="3">cv. Bd21</strain>
    </source>
</reference>
<dbReference type="Gramene" id="KQK17972">
    <property type="protein sequence ID" value="KQK17972"/>
    <property type="gene ID" value="BRADI_1g37834v3"/>
</dbReference>
<reference evidence="2 3" key="1">
    <citation type="journal article" date="2010" name="Nature">
        <title>Genome sequencing and analysis of the model grass Brachypodium distachyon.</title>
        <authorList>
            <consortium name="International Brachypodium Initiative"/>
        </authorList>
    </citation>
    <scope>NUCLEOTIDE SEQUENCE [LARGE SCALE GENOMIC DNA]</scope>
    <source>
        <strain evidence="2 3">Bd21</strain>
    </source>
</reference>
<organism evidence="2">
    <name type="scientific">Brachypodium distachyon</name>
    <name type="common">Purple false brome</name>
    <name type="synonym">Trachynia distachya</name>
    <dbReference type="NCBI Taxonomy" id="15368"/>
    <lineage>
        <taxon>Eukaryota</taxon>
        <taxon>Viridiplantae</taxon>
        <taxon>Streptophyta</taxon>
        <taxon>Embryophyta</taxon>
        <taxon>Tracheophyta</taxon>
        <taxon>Spermatophyta</taxon>
        <taxon>Magnoliopsida</taxon>
        <taxon>Liliopsida</taxon>
        <taxon>Poales</taxon>
        <taxon>Poaceae</taxon>
        <taxon>BOP clade</taxon>
        <taxon>Pooideae</taxon>
        <taxon>Stipodae</taxon>
        <taxon>Brachypodieae</taxon>
        <taxon>Brachypodium</taxon>
    </lineage>
</organism>
<dbReference type="EnsemblPlants" id="KQK17972">
    <property type="protein sequence ID" value="KQK17972"/>
    <property type="gene ID" value="BRADI_1g37834v3"/>
</dbReference>
<dbReference type="InParanoid" id="A0A0Q3K199"/>
<proteinExistence type="predicted"/>
<keyword evidence="4" id="KW-1185">Reference proteome</keyword>
<gene>
    <name evidence="2" type="ORF">BRADI_1g37834v3</name>
</gene>
<feature type="region of interest" description="Disordered" evidence="1">
    <location>
        <begin position="1"/>
        <end position="40"/>
    </location>
</feature>
<evidence type="ECO:0000313" key="3">
    <source>
        <dbReference type="EnsemblPlants" id="KQK17972"/>
    </source>
</evidence>
<evidence type="ECO:0000313" key="2">
    <source>
        <dbReference type="EMBL" id="KQK17972.1"/>
    </source>
</evidence>
<evidence type="ECO:0000313" key="4">
    <source>
        <dbReference type="Proteomes" id="UP000008810"/>
    </source>
</evidence>
<accession>A0A0Q3K199</accession>